<dbReference type="InterPro" id="IPR029063">
    <property type="entry name" value="SAM-dependent_MTases_sf"/>
</dbReference>
<organism evidence="2 3">
    <name type="scientific">Candidatus Roizmanbacteria bacterium CG_4_10_14_0_8_um_filter_33_9</name>
    <dbReference type="NCBI Taxonomy" id="1974826"/>
    <lineage>
        <taxon>Bacteria</taxon>
        <taxon>Candidatus Roizmaniibacteriota</taxon>
    </lineage>
</organism>
<gene>
    <name evidence="2" type="ORF">COY87_04025</name>
</gene>
<dbReference type="SUPFAM" id="SSF53335">
    <property type="entry name" value="S-adenosyl-L-methionine-dependent methyltransferases"/>
    <property type="match status" value="1"/>
</dbReference>
<dbReference type="InterPro" id="IPR052514">
    <property type="entry name" value="SAM-dependent_MTase"/>
</dbReference>
<comment type="caution">
    <text evidence="2">The sequence shown here is derived from an EMBL/GenBank/DDBJ whole genome shotgun (WGS) entry which is preliminary data.</text>
</comment>
<evidence type="ECO:0000313" key="3">
    <source>
        <dbReference type="Proteomes" id="UP000229401"/>
    </source>
</evidence>
<dbReference type="EMBL" id="PFLI01000136">
    <property type="protein sequence ID" value="PIY71848.1"/>
    <property type="molecule type" value="Genomic_DNA"/>
</dbReference>
<dbReference type="Proteomes" id="UP000229401">
    <property type="component" value="Unassembled WGS sequence"/>
</dbReference>
<dbReference type="Gene3D" id="3.40.50.150">
    <property type="entry name" value="Vaccinia Virus protein VP39"/>
    <property type="match status" value="1"/>
</dbReference>
<dbReference type="PANTHER" id="PTHR34203:SF13">
    <property type="entry name" value="EXPRESSED PROTEIN"/>
    <property type="match status" value="1"/>
</dbReference>
<dbReference type="InterPro" id="IPR006342">
    <property type="entry name" value="FkbM_mtfrase"/>
</dbReference>
<proteinExistence type="predicted"/>
<dbReference type="AlphaFoldDB" id="A0A2M7QIJ0"/>
<accession>A0A2M7QIJ0</accession>
<reference evidence="3" key="1">
    <citation type="submission" date="2017-09" db="EMBL/GenBank/DDBJ databases">
        <title>Depth-based differentiation of microbial function through sediment-hosted aquifers and enrichment of novel symbionts in the deep terrestrial subsurface.</title>
        <authorList>
            <person name="Probst A.J."/>
            <person name="Ladd B."/>
            <person name="Jarett J.K."/>
            <person name="Geller-Mcgrath D.E."/>
            <person name="Sieber C.M.K."/>
            <person name="Emerson J.B."/>
            <person name="Anantharaman K."/>
            <person name="Thomas B.C."/>
            <person name="Malmstrom R."/>
            <person name="Stieglmeier M."/>
            <person name="Klingl A."/>
            <person name="Woyke T."/>
            <person name="Ryan C.M."/>
            <person name="Banfield J.F."/>
        </authorList>
    </citation>
    <scope>NUCLEOTIDE SEQUENCE [LARGE SCALE GENOMIC DNA]</scope>
</reference>
<dbReference type="NCBIfam" id="TIGR01444">
    <property type="entry name" value="fkbM_fam"/>
    <property type="match status" value="1"/>
</dbReference>
<dbReference type="PANTHER" id="PTHR34203">
    <property type="entry name" value="METHYLTRANSFERASE, FKBM FAMILY PROTEIN"/>
    <property type="match status" value="1"/>
</dbReference>
<name>A0A2M7QIJ0_9BACT</name>
<sequence length="253" mass="29508">MKIQKIFYYIKSVLLLCKESKSKINFILSLLRLNSFYVFKNNLNFEIKSLLDLLILKETVIDDYYQLKKIEGTNPKIIVDIGGGFGDFSIFAAKLFPDAHILVFEPNPILSRFLRWNVSFNNIKNITIHSYAISNKREIQIDISGEPTKTSMFFDRKKVSNTIKVKTKRLPDIIKKNTIDFLKIDCKGGEWDILSNLSSQELTKINIISMEYHNQYIINLDEKIVKKLNQRYIIVQKPDIFDKSIGHIYATKK</sequence>
<protein>
    <recommendedName>
        <fullName evidence="1">Methyltransferase FkbM domain-containing protein</fullName>
    </recommendedName>
</protein>
<dbReference type="Pfam" id="PF05050">
    <property type="entry name" value="Methyltransf_21"/>
    <property type="match status" value="1"/>
</dbReference>
<feature type="domain" description="Methyltransferase FkbM" evidence="1">
    <location>
        <begin position="80"/>
        <end position="215"/>
    </location>
</feature>
<evidence type="ECO:0000259" key="1">
    <source>
        <dbReference type="Pfam" id="PF05050"/>
    </source>
</evidence>
<evidence type="ECO:0000313" key="2">
    <source>
        <dbReference type="EMBL" id="PIY71848.1"/>
    </source>
</evidence>